<keyword evidence="1" id="KW-0472">Membrane</keyword>
<reference evidence="2 3" key="1">
    <citation type="submission" date="2018-11" db="EMBL/GenBank/DDBJ databases">
        <authorList>
            <consortium name="Pathogen Informatics"/>
        </authorList>
    </citation>
    <scope>NUCLEOTIDE SEQUENCE [LARGE SCALE GENOMIC DNA]</scope>
</reference>
<sequence length="191" mass="22335">MICPFVIPFVVDYDETKYATSNPMMNNRRQQDLYHTKLVDFYKAPCVRHAYQVAAYTVLFCLSAITLQFEFTFADYGYLTVQIATIVMTTSLCIDQLKNVRKLNVFSLILLSQINIRFKVNKVVRDLLPFLLIVVIFWSMYTIIFSVIILRPGNSLDASVAFSRLFLIMRSGFFQMFGEFNLEELLQYYGW</sequence>
<proteinExistence type="predicted"/>
<gene>
    <name evidence="2" type="ORF">TTAC_LOCUS4411</name>
</gene>
<keyword evidence="3" id="KW-1185">Reference proteome</keyword>
<evidence type="ECO:0000256" key="1">
    <source>
        <dbReference type="SAM" id="Phobius"/>
    </source>
</evidence>
<dbReference type="AlphaFoldDB" id="A0A3P7GSQ1"/>
<feature type="transmembrane region" description="Helical" evidence="1">
    <location>
        <begin position="127"/>
        <end position="149"/>
    </location>
</feature>
<dbReference type="Proteomes" id="UP000274429">
    <property type="component" value="Unassembled WGS sequence"/>
</dbReference>
<keyword evidence="1" id="KW-1133">Transmembrane helix</keyword>
<feature type="transmembrane region" description="Helical" evidence="1">
    <location>
        <begin position="76"/>
        <end position="94"/>
    </location>
</feature>
<keyword evidence="1" id="KW-0812">Transmembrane</keyword>
<protein>
    <submittedName>
        <fullName evidence="2">Uncharacterized protein</fullName>
    </submittedName>
</protein>
<name>A0A3P7GSQ1_HYDTA</name>
<evidence type="ECO:0000313" key="2">
    <source>
        <dbReference type="EMBL" id="VDM24875.1"/>
    </source>
</evidence>
<organism evidence="2 3">
    <name type="scientific">Hydatigena taeniaeformis</name>
    <name type="common">Feline tapeworm</name>
    <name type="synonym">Taenia taeniaeformis</name>
    <dbReference type="NCBI Taxonomy" id="6205"/>
    <lineage>
        <taxon>Eukaryota</taxon>
        <taxon>Metazoa</taxon>
        <taxon>Spiralia</taxon>
        <taxon>Lophotrochozoa</taxon>
        <taxon>Platyhelminthes</taxon>
        <taxon>Cestoda</taxon>
        <taxon>Eucestoda</taxon>
        <taxon>Cyclophyllidea</taxon>
        <taxon>Taeniidae</taxon>
        <taxon>Hydatigera</taxon>
    </lineage>
</organism>
<evidence type="ECO:0000313" key="3">
    <source>
        <dbReference type="Proteomes" id="UP000274429"/>
    </source>
</evidence>
<accession>A0A3P7GSQ1</accession>
<dbReference type="EMBL" id="UYWX01004350">
    <property type="protein sequence ID" value="VDM24875.1"/>
    <property type="molecule type" value="Genomic_DNA"/>
</dbReference>